<protein>
    <submittedName>
        <fullName evidence="1">Uncharacterized protein</fullName>
    </submittedName>
</protein>
<dbReference type="KEGG" id="nha:Nham_2086"/>
<evidence type="ECO:0000313" key="2">
    <source>
        <dbReference type="Proteomes" id="UP000001953"/>
    </source>
</evidence>
<reference evidence="1 2" key="1">
    <citation type="submission" date="2006-03" db="EMBL/GenBank/DDBJ databases">
        <title>Complete sequence of chromosome of Nitrobacter hamburgensis X14.</title>
        <authorList>
            <consortium name="US DOE Joint Genome Institute"/>
            <person name="Copeland A."/>
            <person name="Lucas S."/>
            <person name="Lapidus A."/>
            <person name="Barry K."/>
            <person name="Detter J.C."/>
            <person name="Glavina del Rio T."/>
            <person name="Hammon N."/>
            <person name="Israni S."/>
            <person name="Dalin E."/>
            <person name="Tice H."/>
            <person name="Pitluck S."/>
            <person name="Chain P."/>
            <person name="Malfatti S."/>
            <person name="Shin M."/>
            <person name="Vergez L."/>
            <person name="Schmutz J."/>
            <person name="Larimer F."/>
            <person name="Land M."/>
            <person name="Hauser L."/>
            <person name="Kyrpides N."/>
            <person name="Ivanova N."/>
            <person name="Ward B."/>
            <person name="Arp D."/>
            <person name="Klotz M."/>
            <person name="Stein L."/>
            <person name="O'Mullan G."/>
            <person name="Starkenburg S."/>
            <person name="Sayavedra L."/>
            <person name="Poret-Peterson A.T."/>
            <person name="Gentry M.E."/>
            <person name="Bruce D."/>
            <person name="Richardson P."/>
        </authorList>
    </citation>
    <scope>NUCLEOTIDE SEQUENCE [LARGE SCALE GENOMIC DNA]</scope>
    <source>
        <strain evidence="2">DSM 10229 / NCIMB 13809 / X14</strain>
    </source>
</reference>
<dbReference type="EMBL" id="CP000319">
    <property type="protein sequence ID" value="ABE62883.1"/>
    <property type="molecule type" value="Genomic_DNA"/>
</dbReference>
<dbReference type="OrthoDB" id="8250574at2"/>
<sequence>MSDLVEFNSAQAEQMHHLREMWPEYGHSLQVAAAFSGGMGWKKVKGAEYLVRYFREDGKKKFFSYGRRSAETEATFKHFEDTAGRARKIIKDQRGDFDLCCRLAKAHGLARLPGRQAAILDWFWYTGVTDRLSLFGGAALLAYEIGAGALASISLTKDGHLQFIAKTGDVEALNLDEIVEACDVDRTGCTAKRGRGKISIITSDGDVRAEIFLPQFFFYRAKDEREADPYFDAIEHPRWIGLTVARDNRAVSLTAVHPQVYAVLAKAFGNDPIWSSRAAAANEMNARIPTE</sequence>
<keyword evidence="2" id="KW-1185">Reference proteome</keyword>
<proteinExistence type="predicted"/>
<gene>
    <name evidence="1" type="ordered locus">Nham_2086</name>
</gene>
<name>Q1QLL4_NITHX</name>
<organism evidence="1 2">
    <name type="scientific">Nitrobacter hamburgensis (strain DSM 10229 / NCIMB 13809 / X14)</name>
    <dbReference type="NCBI Taxonomy" id="323097"/>
    <lineage>
        <taxon>Bacteria</taxon>
        <taxon>Pseudomonadati</taxon>
        <taxon>Pseudomonadota</taxon>
        <taxon>Alphaproteobacteria</taxon>
        <taxon>Hyphomicrobiales</taxon>
        <taxon>Nitrobacteraceae</taxon>
        <taxon>Nitrobacter</taxon>
    </lineage>
</organism>
<dbReference type="AlphaFoldDB" id="Q1QLL4"/>
<accession>Q1QLL4</accession>
<dbReference type="HOGENOM" id="CLU_955905_0_0_5"/>
<dbReference type="eggNOG" id="COG5397">
    <property type="taxonomic scope" value="Bacteria"/>
</dbReference>
<evidence type="ECO:0000313" key="1">
    <source>
        <dbReference type="EMBL" id="ABE62883.1"/>
    </source>
</evidence>
<dbReference type="RefSeq" id="WP_011510562.1">
    <property type="nucleotide sequence ID" value="NC_007964.1"/>
</dbReference>
<dbReference type="Proteomes" id="UP000001953">
    <property type="component" value="Chromosome"/>
</dbReference>